<dbReference type="Proteomes" id="UP001141434">
    <property type="component" value="Unassembled WGS sequence"/>
</dbReference>
<feature type="region of interest" description="Disordered" evidence="1">
    <location>
        <begin position="1"/>
        <end position="25"/>
    </location>
</feature>
<name>A0A9W9FRY8_9EURO</name>
<accession>A0A9W9FRY8</accession>
<sequence>MILKKSGHHPTKETRIFSSRNNQRNPITIETHQRALQSTWSGIETKPSVIKFTKDTPRVVHQALSLAQCHFKSLQIEKASTVYQNAFKSVFSSVSAKDELVMTATQELVSFYETTYQFTKGDRATKYHQVEEAETAYYQIFMALSKKETLESRARWKKAQQVYEVLWKTFVQHGQDGSVDSQEIEAIYSQYSALLEHKAKADISVIHDRAASYHEVCVRVYGASHVTTYKATMRLAEIRYLSEKYKEESLSLYEAVLKMNEKFSSSVLTREVVKSSTTTTTSTTSVIKQHLAKLYSSNSKTVTKYLSCYQEDYQSLVKQEGIASQTTLSALQELVHSYHKQNTASSTTEAVQTLQSATVSVFEKETNSQHLHKAAQSLAHLYTTLGQSDIAWTLMQSLRIRLIRETPGSQKESALSRKVTVFIVAFEENLYQKRTYTSIMTELVSEINLYVSFYGAKEKRGFFAIFVSGVRLLNFQRTRNATEEICLAEISKRDYGVHIIGKTVRTVHQEVEQGHFAEAYELASILHRFIQHVDGFRTHINTREGIQLAKYLLGHGIKKSPDAKLAKAMSELLRAVLQDILYVYRVTGVRFTDLDVNDVSEVTLLLGEQKNFEDLELVLTDLWSSRIVQKTWSSDTIIWIRRRLVEVRFSCGRKEQAIRLCSDLCYNIGRVWGSFDRIALELTALLSELYTVTGNYTSAMAVHEKALRQLAHAHDGISSAEMGSIAVQHTELLKRAFQRNGGRAKAPHVY</sequence>
<keyword evidence="3" id="KW-1185">Reference proteome</keyword>
<dbReference type="GeneID" id="81392406"/>
<proteinExistence type="predicted"/>
<protein>
    <submittedName>
        <fullName evidence="2">Uncharacterized protein</fullName>
    </submittedName>
</protein>
<dbReference type="RefSeq" id="XP_056514305.1">
    <property type="nucleotide sequence ID" value="XM_056653238.1"/>
</dbReference>
<dbReference type="EMBL" id="JAPMSZ010000004">
    <property type="protein sequence ID" value="KAJ5105309.1"/>
    <property type="molecule type" value="Genomic_DNA"/>
</dbReference>
<evidence type="ECO:0000256" key="1">
    <source>
        <dbReference type="SAM" id="MobiDB-lite"/>
    </source>
</evidence>
<evidence type="ECO:0000313" key="3">
    <source>
        <dbReference type="Proteomes" id="UP001141434"/>
    </source>
</evidence>
<dbReference type="AlphaFoldDB" id="A0A9W9FRY8"/>
<gene>
    <name evidence="2" type="ORF">NUU61_002656</name>
</gene>
<dbReference type="OrthoDB" id="2546325at2759"/>
<reference evidence="2" key="1">
    <citation type="submission" date="2022-11" db="EMBL/GenBank/DDBJ databases">
        <authorList>
            <person name="Petersen C."/>
        </authorList>
    </citation>
    <scope>NUCLEOTIDE SEQUENCE</scope>
    <source>
        <strain evidence="2">IBT 34128</strain>
    </source>
</reference>
<reference evidence="2" key="2">
    <citation type="journal article" date="2023" name="IMA Fungus">
        <title>Comparative genomic study of the Penicillium genus elucidates a diverse pangenome and 15 lateral gene transfer events.</title>
        <authorList>
            <person name="Petersen C."/>
            <person name="Sorensen T."/>
            <person name="Nielsen M.R."/>
            <person name="Sondergaard T.E."/>
            <person name="Sorensen J.L."/>
            <person name="Fitzpatrick D.A."/>
            <person name="Frisvad J.C."/>
            <person name="Nielsen K.L."/>
        </authorList>
    </citation>
    <scope>NUCLEOTIDE SEQUENCE</scope>
    <source>
        <strain evidence="2">IBT 34128</strain>
    </source>
</reference>
<evidence type="ECO:0000313" key="2">
    <source>
        <dbReference type="EMBL" id="KAJ5105309.1"/>
    </source>
</evidence>
<organism evidence="2 3">
    <name type="scientific">Penicillium alfredii</name>
    <dbReference type="NCBI Taxonomy" id="1506179"/>
    <lineage>
        <taxon>Eukaryota</taxon>
        <taxon>Fungi</taxon>
        <taxon>Dikarya</taxon>
        <taxon>Ascomycota</taxon>
        <taxon>Pezizomycotina</taxon>
        <taxon>Eurotiomycetes</taxon>
        <taxon>Eurotiomycetidae</taxon>
        <taxon>Eurotiales</taxon>
        <taxon>Aspergillaceae</taxon>
        <taxon>Penicillium</taxon>
    </lineage>
</organism>
<feature type="compositionally biased region" description="Polar residues" evidence="1">
    <location>
        <begin position="16"/>
        <end position="25"/>
    </location>
</feature>
<comment type="caution">
    <text evidence="2">The sequence shown here is derived from an EMBL/GenBank/DDBJ whole genome shotgun (WGS) entry which is preliminary data.</text>
</comment>